<dbReference type="EMBL" id="MK072384">
    <property type="protein sequence ID" value="AYV82651.1"/>
    <property type="molecule type" value="Genomic_DNA"/>
</dbReference>
<gene>
    <name evidence="3" type="ORF">Hyperionvirus2_19</name>
</gene>
<dbReference type="InterPro" id="IPR039448">
    <property type="entry name" value="Beta_helix"/>
</dbReference>
<organism evidence="3">
    <name type="scientific">Hyperionvirus sp</name>
    <dbReference type="NCBI Taxonomy" id="2487770"/>
    <lineage>
        <taxon>Viruses</taxon>
        <taxon>Varidnaviria</taxon>
        <taxon>Bamfordvirae</taxon>
        <taxon>Nucleocytoviricota</taxon>
        <taxon>Megaviricetes</taxon>
        <taxon>Imitervirales</taxon>
        <taxon>Mimiviridae</taxon>
        <taxon>Klosneuvirinae</taxon>
    </lineage>
</organism>
<reference evidence="3" key="1">
    <citation type="submission" date="2018-10" db="EMBL/GenBank/DDBJ databases">
        <title>Hidden diversity of soil giant viruses.</title>
        <authorList>
            <person name="Schulz F."/>
            <person name="Alteio L."/>
            <person name="Goudeau D."/>
            <person name="Ryan E.M."/>
            <person name="Malmstrom R.R."/>
            <person name="Blanchard J."/>
            <person name="Woyke T."/>
        </authorList>
    </citation>
    <scope>NUCLEOTIDE SEQUENCE</scope>
    <source>
        <strain evidence="3">HYV1</strain>
    </source>
</reference>
<evidence type="ECO:0000256" key="1">
    <source>
        <dbReference type="SAM" id="MobiDB-lite"/>
    </source>
</evidence>
<dbReference type="InterPro" id="IPR012334">
    <property type="entry name" value="Pectin_lyas_fold"/>
</dbReference>
<feature type="domain" description="Right handed beta helix" evidence="2">
    <location>
        <begin position="111"/>
        <end position="249"/>
    </location>
</feature>
<name>A0A3G5A8Z6_9VIRU</name>
<dbReference type="InterPro" id="IPR011050">
    <property type="entry name" value="Pectin_lyase_fold/virulence"/>
</dbReference>
<dbReference type="SMART" id="SM00710">
    <property type="entry name" value="PbH1"/>
    <property type="match status" value="11"/>
</dbReference>
<dbReference type="Gene3D" id="2.160.20.10">
    <property type="entry name" value="Single-stranded right-handed beta-helix, Pectin lyase-like"/>
    <property type="match status" value="2"/>
</dbReference>
<feature type="region of interest" description="Disordered" evidence="1">
    <location>
        <begin position="710"/>
        <end position="792"/>
    </location>
</feature>
<protein>
    <recommendedName>
        <fullName evidence="2">Right handed beta helix domain-containing protein</fullName>
    </recommendedName>
</protein>
<accession>A0A3G5A8Z6</accession>
<evidence type="ECO:0000259" key="2">
    <source>
        <dbReference type="Pfam" id="PF13229"/>
    </source>
</evidence>
<feature type="compositionally biased region" description="Low complexity" evidence="1">
    <location>
        <begin position="710"/>
        <end position="785"/>
    </location>
</feature>
<sequence>MKTSIVCCLFALLAVTAAYAYTIPEINIGPWTVVYGWGATAVGGSYNSIFDTSLGGDQTYLLQQSFNTVAQKGGGTVTILSGTYILQGNLEIYSNTHVQGQGIDITILKLIDFSTDFYYAGFIHLEKSNDVIISQLTIDGNKAFQGTTDVNTYGKYGIYTEASTSTWFDHIRVTQMNHYGFDPHGLKSPMIWGQNLTITNCIADNNGWDGFTMDQTLNIVAENNQATANGRHGFNVVTGSSQVLLQNNVAINNGFTYVPGAGGCGIAVQNDFGFNTNNVQIISNTITNNDYAGICLNNVTDITISNNQIIDNCICVDILNGGNTAIDNNVCTGLTFVTGIDESYTSANNIFTAKALCSVIDTVSQLTYLVGYNLPPSNTTFSIVDPMTARSVIQLALDTISQNNGGIVTINPGVYSIDGTIEVSSRTHLQGSGIYQTTLMLTNNAATFLNGNAGFIRTRLTDSVTISDMTLDGNLINQCCNPPCTYGRTGIFVEGSSNFIAENVWTTNFQLNGIDLHGWESGNIVIWGKDAQIINCISDENMFNGIFLNMMDTVNVTGSTMSSNGEDGLLLNNTVNFLGEDNNFINNGYVNTGCGFLVSETPDNEVGVSNGFNNNYLAGNKKGGICINEADVNMEENFLNNTCICYNFASPGITTIMANNVCNGFKPILSTPIFTIPLNNIYNHAPCPNIAVDLENLQCVNGYYIGASSAGGSTADGSTATVSTAGDSTGTVSTTTGATPTGPTATGATTTAPTVTGSTSTGSTPTSSTATGSTATSPKSSSTGSKHTNSATTDKISQISLISLLAASALFTLS</sequence>
<dbReference type="SUPFAM" id="SSF51126">
    <property type="entry name" value="Pectin lyase-like"/>
    <property type="match status" value="2"/>
</dbReference>
<proteinExistence type="predicted"/>
<dbReference type="Pfam" id="PF13229">
    <property type="entry name" value="Beta_helix"/>
    <property type="match status" value="1"/>
</dbReference>
<evidence type="ECO:0000313" key="3">
    <source>
        <dbReference type="EMBL" id="AYV82651.1"/>
    </source>
</evidence>
<dbReference type="InterPro" id="IPR006626">
    <property type="entry name" value="PbH1"/>
</dbReference>